<organism evidence="1">
    <name type="scientific">hydrothermal vent metagenome</name>
    <dbReference type="NCBI Taxonomy" id="652676"/>
    <lineage>
        <taxon>unclassified sequences</taxon>
        <taxon>metagenomes</taxon>
        <taxon>ecological metagenomes</taxon>
    </lineage>
</organism>
<accession>A0A161K5L6</accession>
<sequence length="248" mass="26398">MRKYLWGFAAILGLASVTALLAQTVDGIDVQAIKQRSADLQADAEAFVNHVKDRGDAFREDAQTVRDAGMENMQRVAKSDLPKGPAGPVDFDEIVAGAASNATAGKGEAPQFIVFASLSMPPQSLQKLIGDTARAGGVVVFRGFPNNSMKEFATSLGKIIDRQDDFANVGIDPRLFRAFDVQAVPTYVSVSSDFDLCAGFSCQTKLPPYDRLVGNVSVEYALEQFADGNGPGARVAAVGLANMRKAHP</sequence>
<dbReference type="EMBL" id="CZQE01000268">
    <property type="protein sequence ID" value="CUS45496.1"/>
    <property type="molecule type" value="Genomic_DNA"/>
</dbReference>
<dbReference type="Pfam" id="PF09673">
    <property type="entry name" value="TrbC_Ftype"/>
    <property type="match status" value="1"/>
</dbReference>
<dbReference type="InterPro" id="IPR019106">
    <property type="entry name" value="T4SS_TrbC"/>
</dbReference>
<proteinExistence type="predicted"/>
<dbReference type="InterPro" id="IPR014113">
    <property type="entry name" value="T4SS_TrbC_subgr"/>
</dbReference>
<name>A0A161K5L6_9ZZZZ</name>
<reference evidence="1" key="1">
    <citation type="submission" date="2015-10" db="EMBL/GenBank/DDBJ databases">
        <authorList>
            <person name="Gilbert D.G."/>
        </authorList>
    </citation>
    <scope>NUCLEOTIDE SEQUENCE</scope>
</reference>
<dbReference type="AlphaFoldDB" id="A0A161K5L6"/>
<dbReference type="NCBIfam" id="TIGR02742">
    <property type="entry name" value="TrbC_Ftype"/>
    <property type="match status" value="1"/>
</dbReference>
<protein>
    <submittedName>
        <fullName evidence="1">IncF plasmid conjugative transfer protein TrbC</fullName>
    </submittedName>
</protein>
<evidence type="ECO:0000313" key="1">
    <source>
        <dbReference type="EMBL" id="CUS45496.1"/>
    </source>
</evidence>
<gene>
    <name evidence="1" type="ORF">MGWOODY_Smn1490</name>
</gene>